<dbReference type="Gene3D" id="3.80.10.10">
    <property type="entry name" value="Ribonuclease Inhibitor"/>
    <property type="match status" value="1"/>
</dbReference>
<evidence type="ECO:0000256" key="2">
    <source>
        <dbReference type="ARBA" id="ARBA00022692"/>
    </source>
</evidence>
<dbReference type="PRINTS" id="PR00019">
    <property type="entry name" value="LEURICHRPT"/>
</dbReference>
<keyword evidence="8" id="KW-1185">Reference proteome</keyword>
<evidence type="ECO:0000313" key="8">
    <source>
        <dbReference type="Proteomes" id="UP000006038"/>
    </source>
</evidence>
<reference evidence="7" key="2">
    <citation type="submission" date="2013-04" db="UniProtKB">
        <authorList>
            <consortium name="EnsemblPlants"/>
        </authorList>
    </citation>
    <scope>IDENTIFICATION</scope>
</reference>
<dbReference type="PANTHER" id="PTHR48063">
    <property type="entry name" value="LRR RECEPTOR-LIKE KINASE"/>
    <property type="match status" value="1"/>
</dbReference>
<dbReference type="GO" id="GO:0016020">
    <property type="term" value="C:membrane"/>
    <property type="evidence" value="ECO:0007669"/>
    <property type="project" value="UniProtKB-SubCell"/>
</dbReference>
<dbReference type="Pfam" id="PF13855">
    <property type="entry name" value="LRR_8"/>
    <property type="match status" value="1"/>
</dbReference>
<evidence type="ECO:0000256" key="5">
    <source>
        <dbReference type="ARBA" id="ARBA00023136"/>
    </source>
</evidence>
<dbReference type="SUPFAM" id="SSF52058">
    <property type="entry name" value="L domain-like"/>
    <property type="match status" value="1"/>
</dbReference>
<protein>
    <recommendedName>
        <fullName evidence="9">Leucine-rich repeat-containing N-terminal plant-type domain-containing protein</fullName>
    </recommendedName>
</protein>
<dbReference type="Proteomes" id="UP000006038">
    <property type="component" value="Chromosome 11"/>
</dbReference>
<evidence type="ECO:0000256" key="4">
    <source>
        <dbReference type="ARBA" id="ARBA00022989"/>
    </source>
</evidence>
<evidence type="ECO:0008006" key="9">
    <source>
        <dbReference type="Google" id="ProtNLM"/>
    </source>
</evidence>
<dbReference type="InterPro" id="IPR046956">
    <property type="entry name" value="RLP23-like"/>
</dbReference>
<organism evidence="7">
    <name type="scientific">Oryza brachyantha</name>
    <name type="common">malo sina</name>
    <dbReference type="NCBI Taxonomy" id="4533"/>
    <lineage>
        <taxon>Eukaryota</taxon>
        <taxon>Viridiplantae</taxon>
        <taxon>Streptophyta</taxon>
        <taxon>Embryophyta</taxon>
        <taxon>Tracheophyta</taxon>
        <taxon>Spermatophyta</taxon>
        <taxon>Magnoliopsida</taxon>
        <taxon>Liliopsida</taxon>
        <taxon>Poales</taxon>
        <taxon>Poaceae</taxon>
        <taxon>BOP clade</taxon>
        <taxon>Oryzoideae</taxon>
        <taxon>Oryzeae</taxon>
        <taxon>Oryzinae</taxon>
        <taxon>Oryza</taxon>
    </lineage>
</organism>
<dbReference type="InterPro" id="IPR032675">
    <property type="entry name" value="LRR_dom_sf"/>
</dbReference>
<keyword evidence="6" id="KW-0325">Glycoprotein</keyword>
<reference evidence="7" key="1">
    <citation type="journal article" date="2013" name="Nat. Commun.">
        <title>Whole-genome sequencing of Oryza brachyantha reveals mechanisms underlying Oryza genome evolution.</title>
        <authorList>
            <person name="Chen J."/>
            <person name="Huang Q."/>
            <person name="Gao D."/>
            <person name="Wang J."/>
            <person name="Lang Y."/>
            <person name="Liu T."/>
            <person name="Li B."/>
            <person name="Bai Z."/>
            <person name="Luis Goicoechea J."/>
            <person name="Liang C."/>
            <person name="Chen C."/>
            <person name="Zhang W."/>
            <person name="Sun S."/>
            <person name="Liao Y."/>
            <person name="Zhang X."/>
            <person name="Yang L."/>
            <person name="Song C."/>
            <person name="Wang M."/>
            <person name="Shi J."/>
            <person name="Liu G."/>
            <person name="Liu J."/>
            <person name="Zhou H."/>
            <person name="Zhou W."/>
            <person name="Yu Q."/>
            <person name="An N."/>
            <person name="Chen Y."/>
            <person name="Cai Q."/>
            <person name="Wang B."/>
            <person name="Liu B."/>
            <person name="Min J."/>
            <person name="Huang Y."/>
            <person name="Wu H."/>
            <person name="Li Z."/>
            <person name="Zhang Y."/>
            <person name="Yin Y."/>
            <person name="Song W."/>
            <person name="Jiang J."/>
            <person name="Jackson S.A."/>
            <person name="Wing R.A."/>
            <person name="Wang J."/>
            <person name="Chen M."/>
        </authorList>
    </citation>
    <scope>NUCLEOTIDE SEQUENCE [LARGE SCALE GENOMIC DNA]</scope>
    <source>
        <strain evidence="7">cv. IRGC 101232</strain>
    </source>
</reference>
<sequence length="132" mass="15323">MRLEKLDLSQNDFNHSMESCWFWNITNLKYLDLSYNMLYGPIPNVLGDMTSLQVFKLLNDGGARCTMEPKLLRNLCDLEALNIYSLSYANMTEILESLMHCSNNKLREVYLYNNNLTGTLPTGMDKFTFLPF</sequence>
<accession>J3N930</accession>
<dbReference type="HOGENOM" id="CLU_1922472_0_0_1"/>
<dbReference type="Pfam" id="PF00560">
    <property type="entry name" value="LRR_1"/>
    <property type="match status" value="1"/>
</dbReference>
<keyword evidence="2" id="KW-0812">Transmembrane</keyword>
<proteinExistence type="predicted"/>
<keyword evidence="3" id="KW-0732">Signal</keyword>
<name>J3N930_ORYBR</name>
<dbReference type="Gramene" id="OB11G23160.1">
    <property type="protein sequence ID" value="OB11G23160.1"/>
    <property type="gene ID" value="OB11G23160"/>
</dbReference>
<comment type="subcellular location">
    <subcellularLocation>
        <location evidence="1">Membrane</location>
        <topology evidence="1">Single-pass type I membrane protein</topology>
    </subcellularLocation>
</comment>
<keyword evidence="4" id="KW-1133">Transmembrane helix</keyword>
<evidence type="ECO:0000256" key="1">
    <source>
        <dbReference type="ARBA" id="ARBA00004479"/>
    </source>
</evidence>
<dbReference type="AlphaFoldDB" id="J3N930"/>
<evidence type="ECO:0000313" key="7">
    <source>
        <dbReference type="EnsemblPlants" id="OB11G23160.1"/>
    </source>
</evidence>
<dbReference type="EnsemblPlants" id="OB11G23160.1">
    <property type="protein sequence ID" value="OB11G23160.1"/>
    <property type="gene ID" value="OB11G23160"/>
</dbReference>
<dbReference type="InterPro" id="IPR001611">
    <property type="entry name" value="Leu-rich_rpt"/>
</dbReference>
<keyword evidence="5" id="KW-0472">Membrane</keyword>
<dbReference type="PANTHER" id="PTHR48063:SF90">
    <property type="entry name" value="OS11G0565920 PROTEIN"/>
    <property type="match status" value="1"/>
</dbReference>
<evidence type="ECO:0000256" key="6">
    <source>
        <dbReference type="ARBA" id="ARBA00023180"/>
    </source>
</evidence>
<evidence type="ECO:0000256" key="3">
    <source>
        <dbReference type="ARBA" id="ARBA00022729"/>
    </source>
</evidence>